<dbReference type="InterPro" id="IPR050553">
    <property type="entry name" value="Thioredoxin_ResA/DsbE_sf"/>
</dbReference>
<dbReference type="Proteomes" id="UP000223913">
    <property type="component" value="Unassembled WGS sequence"/>
</dbReference>
<comment type="caution">
    <text evidence="3">The sequence shown here is derived from an EMBL/GenBank/DDBJ whole genome shotgun (WGS) entry which is preliminary data.</text>
</comment>
<organism evidence="3 4">
    <name type="scientific">Flavilitoribacter nigricans (strain ATCC 23147 / DSM 23189 / NBRC 102662 / NCIMB 1420 / SS-2)</name>
    <name type="common">Lewinella nigricans</name>
    <dbReference type="NCBI Taxonomy" id="1122177"/>
    <lineage>
        <taxon>Bacteria</taxon>
        <taxon>Pseudomonadati</taxon>
        <taxon>Bacteroidota</taxon>
        <taxon>Saprospiria</taxon>
        <taxon>Saprospirales</taxon>
        <taxon>Lewinellaceae</taxon>
        <taxon>Flavilitoribacter</taxon>
    </lineage>
</organism>
<dbReference type="SUPFAM" id="SSF52833">
    <property type="entry name" value="Thioredoxin-like"/>
    <property type="match status" value="1"/>
</dbReference>
<accession>A0A2D0MYH0</accession>
<dbReference type="InterPro" id="IPR025380">
    <property type="entry name" value="DUF4369"/>
</dbReference>
<feature type="signal peptide" evidence="1">
    <location>
        <begin position="1"/>
        <end position="21"/>
    </location>
</feature>
<dbReference type="PANTHER" id="PTHR42852">
    <property type="entry name" value="THIOL:DISULFIDE INTERCHANGE PROTEIN DSBE"/>
    <property type="match status" value="1"/>
</dbReference>
<dbReference type="InterPro" id="IPR036249">
    <property type="entry name" value="Thioredoxin-like_sf"/>
</dbReference>
<feature type="domain" description="Thioredoxin" evidence="2">
    <location>
        <begin position="328"/>
        <end position="468"/>
    </location>
</feature>
<evidence type="ECO:0000259" key="2">
    <source>
        <dbReference type="PROSITE" id="PS51352"/>
    </source>
</evidence>
<evidence type="ECO:0000313" key="4">
    <source>
        <dbReference type="Proteomes" id="UP000223913"/>
    </source>
</evidence>
<name>A0A2D0MYH0_FLAN2</name>
<dbReference type="PROSITE" id="PS51352">
    <property type="entry name" value="THIOREDOXIN_2"/>
    <property type="match status" value="1"/>
</dbReference>
<dbReference type="Gene3D" id="3.40.30.10">
    <property type="entry name" value="Glutaredoxin"/>
    <property type="match status" value="1"/>
</dbReference>
<evidence type="ECO:0000256" key="1">
    <source>
        <dbReference type="SAM" id="SignalP"/>
    </source>
</evidence>
<dbReference type="PANTHER" id="PTHR42852:SF13">
    <property type="entry name" value="PROTEIN DIPZ"/>
    <property type="match status" value="1"/>
</dbReference>
<keyword evidence="4" id="KW-1185">Reference proteome</keyword>
<dbReference type="AlphaFoldDB" id="A0A2D0MYH0"/>
<sequence length="478" mass="55292">MKRRFILFVFAALISLSNLFASEGYEITVKIDGFTQKEAYLAYHYGDKQYIKDTVQVNEAGNLVFSGEGELEPGFYLVVLPPNNDFFQVLVDQNNQQFTVKTTAVNPAQNVEISGSEENELFYGYLAFLAEKRPMVEKIQADIQAAGSDQAKVQSLQGKLDALNDEVVTFQNNILEKHSNSFTAAIIRSGQPLDMPEFKGSDEELQMKKWNYTKQHYFDNLDIADPRMLRTPFLFQRIDYFVNKLQMQHPDSLAKAIDFVLEKLDPESETFKYYLIHFLNSFATSKVVGMDAVYVHLADKYYAKGKAPWTEEEQLKKILENANTLRPLLIGKKAPDLKLQKQDGSSVDLYGVDSEYTILYFWRYDCGHCKKSTPVMKEFYDKFKDKGVKIMAVCVKFTDEVPGCWDYIEENEITDWLHTVDPYNRSRFSKVYDVKSTPQIYVLDRNKEIISKKIDAEQLEELMNHIIEQKEKEKEINP</sequence>
<proteinExistence type="predicted"/>
<dbReference type="Pfam" id="PF17127">
    <property type="entry name" value="DUF5106"/>
    <property type="match status" value="1"/>
</dbReference>
<keyword evidence="1" id="KW-0732">Signal</keyword>
<dbReference type="InterPro" id="IPR033395">
    <property type="entry name" value="DUF5106"/>
</dbReference>
<protein>
    <submittedName>
        <fullName evidence="3">DUF5106 domain-containing protein</fullName>
    </submittedName>
</protein>
<feature type="chain" id="PRO_5013130242" evidence="1">
    <location>
        <begin position="22"/>
        <end position="478"/>
    </location>
</feature>
<dbReference type="InterPro" id="IPR000866">
    <property type="entry name" value="AhpC/TSA"/>
</dbReference>
<reference evidence="3 4" key="1">
    <citation type="submission" date="2017-10" db="EMBL/GenBank/DDBJ databases">
        <title>The draft genome sequence of Lewinella nigricans NBRC 102662.</title>
        <authorList>
            <person name="Wang K."/>
        </authorList>
    </citation>
    <scope>NUCLEOTIDE SEQUENCE [LARGE SCALE GENOMIC DNA]</scope>
    <source>
        <strain evidence="3 4">NBRC 102662</strain>
    </source>
</reference>
<dbReference type="OrthoDB" id="6399635at2"/>
<dbReference type="InterPro" id="IPR013766">
    <property type="entry name" value="Thioredoxin_domain"/>
</dbReference>
<dbReference type="Pfam" id="PF14289">
    <property type="entry name" value="DUF4369"/>
    <property type="match status" value="1"/>
</dbReference>
<dbReference type="CDD" id="cd02966">
    <property type="entry name" value="TlpA_like_family"/>
    <property type="match status" value="1"/>
</dbReference>
<evidence type="ECO:0000313" key="3">
    <source>
        <dbReference type="EMBL" id="PHN01166.1"/>
    </source>
</evidence>
<dbReference type="Pfam" id="PF00578">
    <property type="entry name" value="AhpC-TSA"/>
    <property type="match status" value="1"/>
</dbReference>
<gene>
    <name evidence="3" type="ORF">CRP01_38475</name>
</gene>
<dbReference type="EMBL" id="PDUD01000061">
    <property type="protein sequence ID" value="PHN01166.1"/>
    <property type="molecule type" value="Genomic_DNA"/>
</dbReference>
<dbReference type="RefSeq" id="WP_099155426.1">
    <property type="nucleotide sequence ID" value="NZ_PDUD01000061.1"/>
</dbReference>